<dbReference type="AlphaFoldDB" id="V6RYB8"/>
<dbReference type="PATRIC" id="fig|1107311.3.peg.3082"/>
<protein>
    <submittedName>
        <fullName evidence="1">Uncharacterized protein</fullName>
    </submittedName>
</protein>
<dbReference type="RefSeq" id="WP_023575070.1">
    <property type="nucleotide sequence ID" value="NZ_AVCS01000040.1"/>
</dbReference>
<reference evidence="1 2" key="2">
    <citation type="journal article" date="2015" name="Stand. Genomic Sci.">
        <title>High quality draft genomic sequence of Flavobacterium enshiense DK69(T) and comparison among Flavobacterium genomes.</title>
        <authorList>
            <person name="Zeng Z."/>
            <person name="Chen C."/>
            <person name="Du H."/>
            <person name="Wang G."/>
            <person name="Li M."/>
        </authorList>
    </citation>
    <scope>NUCLEOTIDE SEQUENCE [LARGE SCALE GENOMIC DNA]</scope>
    <source>
        <strain evidence="1 2">DK69</strain>
    </source>
</reference>
<dbReference type="OrthoDB" id="3034494at2"/>
<organism evidence="1 2">
    <name type="scientific">Flavobacterium enshiense DK69</name>
    <dbReference type="NCBI Taxonomy" id="1107311"/>
    <lineage>
        <taxon>Bacteria</taxon>
        <taxon>Pseudomonadati</taxon>
        <taxon>Bacteroidota</taxon>
        <taxon>Flavobacteriia</taxon>
        <taxon>Flavobacteriales</taxon>
        <taxon>Flavobacteriaceae</taxon>
        <taxon>Flavobacterium</taxon>
    </lineage>
</organism>
<dbReference type="EMBL" id="JRLZ01000022">
    <property type="protein sequence ID" value="KGO92814.1"/>
    <property type="molecule type" value="Genomic_DNA"/>
</dbReference>
<keyword evidence="2" id="KW-1185">Reference proteome</keyword>
<evidence type="ECO:0000313" key="1">
    <source>
        <dbReference type="EMBL" id="KGO92814.1"/>
    </source>
</evidence>
<evidence type="ECO:0000313" key="2">
    <source>
        <dbReference type="Proteomes" id="UP000030149"/>
    </source>
</evidence>
<dbReference type="Proteomes" id="UP000030149">
    <property type="component" value="Unassembled WGS sequence"/>
</dbReference>
<sequence length="294" mass="35102">MLTYNELIELRDKLANGEISLELAKAEFWNDFKEGQRSWHTKDWKERRSKFIKDKCQICSSKEILTIQHLSHPRKHTEYIREITRGYAKEYMNSNPEIDKSEFSNYVLKNYDYVPVPLCPNCKGKNPSERVRKTPKYRCADCKHEFDEAVYKSVNELISIFYENEEAYEVRDKCFVSKDKWRNKNNLSNVRYWLQRDSAKNKDAETIEKEAFLQYLNDNIKYLSFEDTITACRKCASSYDLHKMELCPKCNTHYKGIQYPTCIECLPEDKRKAALEIIEFGKEWREMHKKLGID</sequence>
<proteinExistence type="predicted"/>
<reference evidence="2" key="1">
    <citation type="submission" date="2013-09" db="EMBL/GenBank/DDBJ databases">
        <authorList>
            <person name="Zeng Z."/>
            <person name="Chen C."/>
        </authorList>
    </citation>
    <scope>NUCLEOTIDE SEQUENCE [LARGE SCALE GENOMIC DNA]</scope>
    <source>
        <strain evidence="2">DK69</strain>
    </source>
</reference>
<name>V6RYB8_9FLAO</name>
<gene>
    <name evidence="1" type="ORF">Q767_15335</name>
</gene>
<comment type="caution">
    <text evidence="1">The sequence shown here is derived from an EMBL/GenBank/DDBJ whole genome shotgun (WGS) entry which is preliminary data.</text>
</comment>
<accession>V6RYB8</accession>
<dbReference type="eggNOG" id="ENOG502Z7SG">
    <property type="taxonomic scope" value="Bacteria"/>
</dbReference>